<keyword evidence="3" id="KW-0540">Nuclease</keyword>
<feature type="domain" description="Helicase ATP-binding" evidence="2">
    <location>
        <begin position="179"/>
        <end position="340"/>
    </location>
</feature>
<evidence type="ECO:0000313" key="3">
    <source>
        <dbReference type="EMBL" id="AKQ46417.1"/>
    </source>
</evidence>
<name>A0A0H4VR51_9BACT</name>
<feature type="compositionally biased region" description="Pro residues" evidence="1">
    <location>
        <begin position="561"/>
        <end position="570"/>
    </location>
</feature>
<keyword evidence="4" id="KW-1185">Reference proteome</keyword>
<keyword evidence="3" id="KW-0255">Endonuclease</keyword>
<gene>
    <name evidence="3" type="ORF">TH63_13550</name>
</gene>
<dbReference type="Pfam" id="PF04313">
    <property type="entry name" value="HSDR_N"/>
    <property type="match status" value="1"/>
</dbReference>
<dbReference type="GO" id="GO:0003677">
    <property type="term" value="F:DNA binding"/>
    <property type="evidence" value="ECO:0007669"/>
    <property type="project" value="UniProtKB-KW"/>
</dbReference>
<dbReference type="CDD" id="cd18799">
    <property type="entry name" value="SF2_C_EcoAI-like"/>
    <property type="match status" value="1"/>
</dbReference>
<keyword evidence="3" id="KW-0378">Hydrolase</keyword>
<dbReference type="PANTHER" id="PTHR47396:SF1">
    <property type="entry name" value="ATP-DEPENDENT HELICASE IRC3-RELATED"/>
    <property type="match status" value="1"/>
</dbReference>
<dbReference type="PANTHER" id="PTHR47396">
    <property type="entry name" value="TYPE I RESTRICTION ENZYME ECOKI R PROTEIN"/>
    <property type="match status" value="1"/>
</dbReference>
<dbReference type="GO" id="GO:0009035">
    <property type="term" value="F:type I site-specific deoxyribonuclease activity"/>
    <property type="evidence" value="ECO:0007669"/>
    <property type="project" value="UniProtKB-EC"/>
</dbReference>
<dbReference type="OrthoDB" id="9759819at2"/>
<dbReference type="GO" id="GO:0005829">
    <property type="term" value="C:cytosol"/>
    <property type="evidence" value="ECO:0007669"/>
    <property type="project" value="TreeGrafter"/>
</dbReference>
<evidence type="ECO:0000259" key="2">
    <source>
        <dbReference type="PROSITE" id="PS51192"/>
    </source>
</evidence>
<dbReference type="SMART" id="SM00487">
    <property type="entry name" value="DEXDc"/>
    <property type="match status" value="1"/>
</dbReference>
<dbReference type="InterPro" id="IPR027417">
    <property type="entry name" value="P-loop_NTPase"/>
</dbReference>
<dbReference type="InterPro" id="IPR007409">
    <property type="entry name" value="Restrct_endonuc_type1_HsdR_N"/>
</dbReference>
<dbReference type="STRING" id="1379910.TH63_13550"/>
<sequence length="798" mass="90702">MFLKQTLSERDICTKFITPALVAAGWDIQKQVREEWSFTDGRIIVRGQKYSRGKQKRADYVLFYKSTLLAIIEAKENNHSIGAGMQQAKEYADILDVHFVYSTNGDAFLEFDKTKTGGEVEKEISLESFPSPEELWERYATFKNLTPPQQEIVKEENHKDETDLAPRYYQQIAINRTIEAVARGDKRILLVMATGTGKTYTAFQILWRLWKAKTVKRVLYLADRNILVDQTKTGDFRPFGSDIMTKIQNREVDKSYQIYFALYQGLTGTDEEKNVFKQFSRDFFDMVVVDECHRGSANEESAWREVLSYFDSAVHLGMTATPKETKETSNITYFGEPVYTYSLKQGIEDGFLAPYKVVRISLNVDDGYRPEKGKVDKHGHEVEDRIYNTKDFDRTIVIDDRTKVAARKISEYLKLTNRMAKTIVFCVDTEHAERMRQALVNENSDMLKQYPNYVVRITGDDEIGKKELYNFSSVIEKQPVIATTSKLLTTGVDTKMVKVIALEAGIQSMTEFKQIIGRGTRLREDDGKVYFTIMDFRKVTNLFADPDFDGDPVVIYEPGPDEPVVPPTPPEGTGGTDDPPGTKPIPGEKVDGVDGGDGPDGNGPGGDPSNKPKKYYINDVAVTVANERVQYYGADGKLITESLKDYSRNKLLLEYTSLDDFLIKWNESERKEAIINELAEKGVLFEELQQEIGMDMDAFDLIAHIAFDKPPLTRKERAEEVKKRNYFEKYGTGAREVLQTLLEKYADEGIGSIETTAVLNVKPLNQLGTPTELVKLFGKKADFEQAVNELELELYRIA</sequence>
<organism evidence="3 4">
    <name type="scientific">Rufibacter radiotolerans</name>
    <dbReference type="NCBI Taxonomy" id="1379910"/>
    <lineage>
        <taxon>Bacteria</taxon>
        <taxon>Pseudomonadati</taxon>
        <taxon>Bacteroidota</taxon>
        <taxon>Cytophagia</taxon>
        <taxon>Cytophagales</taxon>
        <taxon>Hymenobacteraceae</taxon>
        <taxon>Rufibacter</taxon>
    </lineage>
</organism>
<protein>
    <submittedName>
        <fullName evidence="3">Restriction endonuclease</fullName>
    </submittedName>
</protein>
<evidence type="ECO:0000313" key="4">
    <source>
        <dbReference type="Proteomes" id="UP000036458"/>
    </source>
</evidence>
<dbReference type="NCBIfam" id="NF046051">
    <property type="entry name" value="restrict_EcoAI"/>
    <property type="match status" value="1"/>
</dbReference>
<dbReference type="KEGG" id="ruf:TH63_13550"/>
<dbReference type="InterPro" id="IPR013670">
    <property type="entry name" value="EcoEI_R_C_dom"/>
</dbReference>
<dbReference type="Pfam" id="PF04851">
    <property type="entry name" value="ResIII"/>
    <property type="match status" value="1"/>
</dbReference>
<accession>A0A0H4VR51</accession>
<dbReference type="InterPro" id="IPR050742">
    <property type="entry name" value="Helicase_Restrict-Modif_Enz"/>
</dbReference>
<feature type="region of interest" description="Disordered" evidence="1">
    <location>
        <begin position="551"/>
        <end position="613"/>
    </location>
</feature>
<dbReference type="PATRIC" id="fig|1379910.4.peg.2942"/>
<dbReference type="Proteomes" id="UP000036458">
    <property type="component" value="Chromosome"/>
</dbReference>
<dbReference type="SUPFAM" id="SSF52540">
    <property type="entry name" value="P-loop containing nucleoside triphosphate hydrolases"/>
    <property type="match status" value="2"/>
</dbReference>
<dbReference type="RefSeq" id="WP_048921411.1">
    <property type="nucleotide sequence ID" value="NZ_CP010777.1"/>
</dbReference>
<dbReference type="PROSITE" id="PS51192">
    <property type="entry name" value="HELICASE_ATP_BIND_1"/>
    <property type="match status" value="1"/>
</dbReference>
<dbReference type="Gene3D" id="3.90.1570.30">
    <property type="match status" value="1"/>
</dbReference>
<dbReference type="Gene3D" id="3.40.50.300">
    <property type="entry name" value="P-loop containing nucleotide triphosphate hydrolases"/>
    <property type="match status" value="2"/>
</dbReference>
<feature type="compositionally biased region" description="Low complexity" evidence="1">
    <location>
        <begin position="576"/>
        <end position="585"/>
    </location>
</feature>
<evidence type="ECO:0000256" key="1">
    <source>
        <dbReference type="SAM" id="MobiDB-lite"/>
    </source>
</evidence>
<dbReference type="CDD" id="cd18032">
    <property type="entry name" value="DEXHc_RE_I_III_res"/>
    <property type="match status" value="1"/>
</dbReference>
<dbReference type="GO" id="GO:0009307">
    <property type="term" value="P:DNA restriction-modification system"/>
    <property type="evidence" value="ECO:0007669"/>
    <property type="project" value="UniProtKB-KW"/>
</dbReference>
<dbReference type="GO" id="GO:0005524">
    <property type="term" value="F:ATP binding"/>
    <property type="evidence" value="ECO:0007669"/>
    <property type="project" value="UniProtKB-KW"/>
</dbReference>
<proteinExistence type="predicted"/>
<dbReference type="AlphaFoldDB" id="A0A0H4VR51"/>
<dbReference type="REBASE" id="115790">
    <property type="entry name" value="Rsp31ORF13545P"/>
</dbReference>
<reference evidence="3 4" key="1">
    <citation type="submission" date="2015-01" db="EMBL/GenBank/DDBJ databases">
        <title>Rufibacter sp./DG31D/ whole genome sequencing.</title>
        <authorList>
            <person name="Kim M.K."/>
            <person name="Srinivasan S."/>
            <person name="Lee J.-J."/>
        </authorList>
    </citation>
    <scope>NUCLEOTIDE SEQUENCE [LARGE SCALE GENOMIC DNA]</scope>
    <source>
        <strain evidence="3 4">DG31D</strain>
    </source>
</reference>
<dbReference type="InterPro" id="IPR014001">
    <property type="entry name" value="Helicase_ATP-bd"/>
</dbReference>
<dbReference type="Pfam" id="PF08463">
    <property type="entry name" value="EcoEI_R_C"/>
    <property type="match status" value="1"/>
</dbReference>
<feature type="compositionally biased region" description="Gly residues" evidence="1">
    <location>
        <begin position="593"/>
        <end position="606"/>
    </location>
</feature>
<dbReference type="InterPro" id="IPR006935">
    <property type="entry name" value="Helicase/UvrB_N"/>
</dbReference>
<dbReference type="EMBL" id="CP010777">
    <property type="protein sequence ID" value="AKQ46417.1"/>
    <property type="molecule type" value="Genomic_DNA"/>
</dbReference>